<accession>A0A5J4NRG8</accession>
<feature type="non-terminal residue" evidence="2">
    <location>
        <position position="1"/>
    </location>
</feature>
<proteinExistence type="predicted"/>
<feature type="transmembrane region" description="Helical" evidence="1">
    <location>
        <begin position="140"/>
        <end position="168"/>
    </location>
</feature>
<reference evidence="2 3" key="1">
    <citation type="journal article" date="2019" name="Gigascience">
        <title>Whole-genome sequence of the oriental lung fluke Paragonimus westermani.</title>
        <authorList>
            <person name="Oey H."/>
            <person name="Zakrzewski M."/>
            <person name="Narain K."/>
            <person name="Devi K.R."/>
            <person name="Agatsuma T."/>
            <person name="Nawaratna S."/>
            <person name="Gobert G.N."/>
            <person name="Jones M.K."/>
            <person name="Ragan M.A."/>
            <person name="McManus D.P."/>
            <person name="Krause L."/>
        </authorList>
    </citation>
    <scope>NUCLEOTIDE SEQUENCE [LARGE SCALE GENOMIC DNA]</scope>
    <source>
        <strain evidence="2 3">IND2009</strain>
    </source>
</reference>
<dbReference type="AlphaFoldDB" id="A0A5J4NRG8"/>
<feature type="transmembrane region" description="Helical" evidence="1">
    <location>
        <begin position="74"/>
        <end position="100"/>
    </location>
</feature>
<keyword evidence="1" id="KW-0812">Transmembrane</keyword>
<keyword evidence="3" id="KW-1185">Reference proteome</keyword>
<evidence type="ECO:0000256" key="1">
    <source>
        <dbReference type="SAM" id="Phobius"/>
    </source>
</evidence>
<feature type="transmembrane region" description="Helical" evidence="1">
    <location>
        <begin position="112"/>
        <end position="134"/>
    </location>
</feature>
<keyword evidence="1" id="KW-1133">Transmembrane helix</keyword>
<evidence type="ECO:0000313" key="2">
    <source>
        <dbReference type="EMBL" id="KAA3678084.1"/>
    </source>
</evidence>
<organism evidence="2 3">
    <name type="scientific">Paragonimus westermani</name>
    <dbReference type="NCBI Taxonomy" id="34504"/>
    <lineage>
        <taxon>Eukaryota</taxon>
        <taxon>Metazoa</taxon>
        <taxon>Spiralia</taxon>
        <taxon>Lophotrochozoa</taxon>
        <taxon>Platyhelminthes</taxon>
        <taxon>Trematoda</taxon>
        <taxon>Digenea</taxon>
        <taxon>Plagiorchiida</taxon>
        <taxon>Troglotremata</taxon>
        <taxon>Troglotrematidae</taxon>
        <taxon>Paragonimus</taxon>
    </lineage>
</organism>
<sequence>TVENDIDYGHYTLGFPANPNLCWFVGSLTPNAMQCLNILVVGMLFTCTPLVLIARNLNCDSVFRHGDRDTIVRMFGALMLMIGTACFLIVLLIRAIPVYCVKNETLQRGTDIASSVLLFFGIVCFMNGVLLYPYELYQKWSYVMAIGGVMIVIQFVLCRIGSIVLLYYRSLVTESVEE</sequence>
<dbReference type="EMBL" id="QNGE01001230">
    <property type="protein sequence ID" value="KAA3678084.1"/>
    <property type="molecule type" value="Genomic_DNA"/>
</dbReference>
<keyword evidence="1" id="KW-0472">Membrane</keyword>
<dbReference type="Proteomes" id="UP000324629">
    <property type="component" value="Unassembled WGS sequence"/>
</dbReference>
<evidence type="ECO:0000313" key="3">
    <source>
        <dbReference type="Proteomes" id="UP000324629"/>
    </source>
</evidence>
<name>A0A5J4NRG8_9TREM</name>
<gene>
    <name evidence="2" type="ORF">DEA37_0009757</name>
</gene>
<comment type="caution">
    <text evidence="2">The sequence shown here is derived from an EMBL/GenBank/DDBJ whole genome shotgun (WGS) entry which is preliminary data.</text>
</comment>
<feature type="transmembrane region" description="Helical" evidence="1">
    <location>
        <begin position="35"/>
        <end position="54"/>
    </location>
</feature>
<protein>
    <submittedName>
        <fullName evidence="2">Uncharacterized protein</fullName>
    </submittedName>
</protein>